<dbReference type="EMBL" id="CAUYUJ010001372">
    <property type="protein sequence ID" value="CAK0795591.1"/>
    <property type="molecule type" value="Genomic_DNA"/>
</dbReference>
<gene>
    <name evidence="2" type="ORF">PCOR1329_LOCUS5222</name>
</gene>
<sequence length="249" mass="28216">MDIECCPQRDKKKMARACRSIPNYVQRSSFFIVLVPQSLHDRGVVVDIRTWERRAWCRGERAFNALSENPKLCIVAESTTSVYVQMSRDWLWRQPCTGDLTVESDRDAIGNALLSALDLCAEHARQKGDMLRCRMTLAIKSEQLRGSDSGAFAEPAFDDWMEQMGFTSHEDGREGHRVDTTAVRHVRGFPQRCQGARAEGRRRGIPAFGGEQHVVLHAYEGLYHPARPELHARRPRGHGVSHRAESGPH</sequence>
<evidence type="ECO:0000313" key="2">
    <source>
        <dbReference type="EMBL" id="CAK0795591.1"/>
    </source>
</evidence>
<organism evidence="2 3">
    <name type="scientific">Prorocentrum cordatum</name>
    <dbReference type="NCBI Taxonomy" id="2364126"/>
    <lineage>
        <taxon>Eukaryota</taxon>
        <taxon>Sar</taxon>
        <taxon>Alveolata</taxon>
        <taxon>Dinophyceae</taxon>
        <taxon>Prorocentrales</taxon>
        <taxon>Prorocentraceae</taxon>
        <taxon>Prorocentrum</taxon>
    </lineage>
</organism>
<accession>A0ABN9PYB7</accession>
<reference evidence="2" key="1">
    <citation type="submission" date="2023-10" db="EMBL/GenBank/DDBJ databases">
        <authorList>
            <person name="Chen Y."/>
            <person name="Shah S."/>
            <person name="Dougan E. K."/>
            <person name="Thang M."/>
            <person name="Chan C."/>
        </authorList>
    </citation>
    <scope>NUCLEOTIDE SEQUENCE [LARGE SCALE GENOMIC DNA]</scope>
</reference>
<protein>
    <submittedName>
        <fullName evidence="2">Uncharacterized protein</fullName>
    </submittedName>
</protein>
<proteinExistence type="predicted"/>
<evidence type="ECO:0000256" key="1">
    <source>
        <dbReference type="SAM" id="MobiDB-lite"/>
    </source>
</evidence>
<comment type="caution">
    <text evidence="2">The sequence shown here is derived from an EMBL/GenBank/DDBJ whole genome shotgun (WGS) entry which is preliminary data.</text>
</comment>
<evidence type="ECO:0000313" key="3">
    <source>
        <dbReference type="Proteomes" id="UP001189429"/>
    </source>
</evidence>
<dbReference type="Proteomes" id="UP001189429">
    <property type="component" value="Unassembled WGS sequence"/>
</dbReference>
<name>A0ABN9PYB7_9DINO</name>
<keyword evidence="3" id="KW-1185">Reference proteome</keyword>
<feature type="region of interest" description="Disordered" evidence="1">
    <location>
        <begin position="227"/>
        <end position="249"/>
    </location>
</feature>